<accession>A0ABS6SYK8</accession>
<proteinExistence type="predicted"/>
<sequence>MVRSTTFLARATYRRRRLIDALRVMPAIGALLFLLPILGAGTMERSTAWTGIYLFAGWFLLIVATNVIVRNLARSPGGVGSDPLETPASEDES</sequence>
<feature type="transmembrane region" description="Helical" evidence="2">
    <location>
        <begin position="48"/>
        <end position="69"/>
    </location>
</feature>
<organism evidence="3 4">
    <name type="scientific">Maritimibacter dapengensis</name>
    <dbReference type="NCBI Taxonomy" id="2836868"/>
    <lineage>
        <taxon>Bacteria</taxon>
        <taxon>Pseudomonadati</taxon>
        <taxon>Pseudomonadota</taxon>
        <taxon>Alphaproteobacteria</taxon>
        <taxon>Rhodobacterales</taxon>
        <taxon>Roseobacteraceae</taxon>
        <taxon>Maritimibacter</taxon>
    </lineage>
</organism>
<gene>
    <name evidence="3" type="ORF">KJP28_03880</name>
</gene>
<name>A0ABS6SYK8_9RHOB</name>
<dbReference type="EMBL" id="JAHUZE010000001">
    <property type="protein sequence ID" value="MBV7378053.1"/>
    <property type="molecule type" value="Genomic_DNA"/>
</dbReference>
<evidence type="ECO:0000313" key="3">
    <source>
        <dbReference type="EMBL" id="MBV7378053.1"/>
    </source>
</evidence>
<keyword evidence="4" id="KW-1185">Reference proteome</keyword>
<reference evidence="3 4" key="1">
    <citation type="submission" date="2021-05" db="EMBL/GenBank/DDBJ databases">
        <title>Culturable bacteria isolated from Daya Bay.</title>
        <authorList>
            <person name="Zheng W."/>
            <person name="Yu S."/>
            <person name="Huang Y."/>
        </authorList>
    </citation>
    <scope>NUCLEOTIDE SEQUENCE [LARGE SCALE GENOMIC DNA]</scope>
    <source>
        <strain evidence="3 4">DP4N28-5</strain>
    </source>
</reference>
<feature type="transmembrane region" description="Helical" evidence="2">
    <location>
        <begin position="21"/>
        <end position="42"/>
    </location>
</feature>
<keyword evidence="2" id="KW-0472">Membrane</keyword>
<evidence type="ECO:0000313" key="4">
    <source>
        <dbReference type="Proteomes" id="UP000756530"/>
    </source>
</evidence>
<evidence type="ECO:0000256" key="1">
    <source>
        <dbReference type="SAM" id="MobiDB-lite"/>
    </source>
</evidence>
<keyword evidence="2" id="KW-0812">Transmembrane</keyword>
<protein>
    <submittedName>
        <fullName evidence="3">Uncharacterized protein</fullName>
    </submittedName>
</protein>
<evidence type="ECO:0000256" key="2">
    <source>
        <dbReference type="SAM" id="Phobius"/>
    </source>
</evidence>
<keyword evidence="2" id="KW-1133">Transmembrane helix</keyword>
<dbReference type="RefSeq" id="WP_218390906.1">
    <property type="nucleotide sequence ID" value="NZ_JAHUZE010000001.1"/>
</dbReference>
<feature type="region of interest" description="Disordered" evidence="1">
    <location>
        <begin position="74"/>
        <end position="93"/>
    </location>
</feature>
<dbReference type="Proteomes" id="UP000756530">
    <property type="component" value="Unassembled WGS sequence"/>
</dbReference>
<comment type="caution">
    <text evidence="3">The sequence shown here is derived from an EMBL/GenBank/DDBJ whole genome shotgun (WGS) entry which is preliminary data.</text>
</comment>